<protein>
    <submittedName>
        <fullName evidence="1">Uncharacterized protein</fullName>
    </submittedName>
</protein>
<keyword evidence="2" id="KW-1185">Reference proteome</keyword>
<dbReference type="EMBL" id="JAHSTU010000014">
    <property type="protein sequence ID" value="MBV4524389.1"/>
    <property type="molecule type" value="Genomic_DNA"/>
</dbReference>
<evidence type="ECO:0000313" key="2">
    <source>
        <dbReference type="Proteomes" id="UP001049200"/>
    </source>
</evidence>
<accession>A0ABS6QZM4</accession>
<sequence length="299" mass="32645">MNVYLSENGDQLPTDVVIRWVNRSDLTPVPRSLEFTVKLIDGVEAKLKRGTIVWSGRENLPYKIVKTHKEPPKGEVQGKSQQQAMSVIALLASCAPLAEALKQAVVLRDTPFSNVLRSCGAFLRIGSDFAVPRFTCFRGRQPSYSVARVLQEEGAALVMIGGKLQVMRLTDIAKQEPVDDIGQVDSSAKIDSEFLELQQIPSFYSVDDTGAIVTGQMGESRVISFMPRGDQRQLRNASCVLVRSKTVDSQQCQQIQAGHVLTVGGENLVVITAAHAAIQKTGAMESYSRLWLGSLVNAA</sequence>
<dbReference type="RefSeq" id="WP_217873589.1">
    <property type="nucleotide sequence ID" value="NZ_JAHSTU010000014.1"/>
</dbReference>
<gene>
    <name evidence="1" type="ORF">KVG88_30405</name>
</gene>
<evidence type="ECO:0000313" key="1">
    <source>
        <dbReference type="EMBL" id="MBV4524389.1"/>
    </source>
</evidence>
<dbReference type="Proteomes" id="UP001049200">
    <property type="component" value="Unassembled WGS sequence"/>
</dbReference>
<reference evidence="1" key="1">
    <citation type="submission" date="2021-06" db="EMBL/GenBank/DDBJ databases">
        <title>Updating the genus Pseudomonas: Description of 43 new species and partition of the Pseudomonas putida group.</title>
        <authorList>
            <person name="Girard L."/>
            <person name="Lood C."/>
            <person name="Vandamme P."/>
            <person name="Rokni-Zadeh H."/>
            <person name="Van Noort V."/>
            <person name="Hofte M."/>
            <person name="Lavigne R."/>
            <person name="De Mot R."/>
        </authorList>
    </citation>
    <scope>NUCLEOTIDE SEQUENCE</scope>
    <source>
        <strain evidence="1">SWRI74</strain>
    </source>
</reference>
<name>A0ABS6QZM4_9PSED</name>
<organism evidence="1 2">
    <name type="scientific">Pseudomonas azerbaijanoccidentalis</name>
    <dbReference type="NCBI Taxonomy" id="2842347"/>
    <lineage>
        <taxon>Bacteria</taxon>
        <taxon>Pseudomonadati</taxon>
        <taxon>Pseudomonadota</taxon>
        <taxon>Gammaproteobacteria</taxon>
        <taxon>Pseudomonadales</taxon>
        <taxon>Pseudomonadaceae</taxon>
        <taxon>Pseudomonas</taxon>
    </lineage>
</organism>
<proteinExistence type="predicted"/>
<comment type="caution">
    <text evidence="1">The sequence shown here is derived from an EMBL/GenBank/DDBJ whole genome shotgun (WGS) entry which is preliminary data.</text>
</comment>